<keyword evidence="2" id="KW-1185">Reference proteome</keyword>
<dbReference type="OrthoDB" id="408034at2759"/>
<evidence type="ECO:0000313" key="2">
    <source>
        <dbReference type="Proteomes" id="UP000186817"/>
    </source>
</evidence>
<evidence type="ECO:0000313" key="1">
    <source>
        <dbReference type="EMBL" id="OLP85255.1"/>
    </source>
</evidence>
<proteinExistence type="predicted"/>
<gene>
    <name evidence="1" type="ORF">AK812_SmicGene33781</name>
</gene>
<accession>A0A1Q9CQT0</accession>
<reference evidence="1 2" key="1">
    <citation type="submission" date="2016-02" db="EMBL/GenBank/DDBJ databases">
        <title>Genome analysis of coral dinoflagellate symbionts highlights evolutionary adaptations to a symbiotic lifestyle.</title>
        <authorList>
            <person name="Aranda M."/>
            <person name="Li Y."/>
            <person name="Liew Y.J."/>
            <person name="Baumgarten S."/>
            <person name="Simakov O."/>
            <person name="Wilson M."/>
            <person name="Piel J."/>
            <person name="Ashoor H."/>
            <person name="Bougouffa S."/>
            <person name="Bajic V.B."/>
            <person name="Ryu T."/>
            <person name="Ravasi T."/>
            <person name="Bayer T."/>
            <person name="Micklem G."/>
            <person name="Kim H."/>
            <person name="Bhak J."/>
            <person name="Lajeunesse T.C."/>
            <person name="Voolstra C.R."/>
        </authorList>
    </citation>
    <scope>NUCLEOTIDE SEQUENCE [LARGE SCALE GENOMIC DNA]</scope>
    <source>
        <strain evidence="1 2">CCMP2467</strain>
    </source>
</reference>
<sequence>MWTVLPRSGRVLSQLRICERGKIGWFHGWRCKTRMFSALHLPDHLEMVEKVQQATAIAFSEAMCNRFAWRHRCGAATIREEDAEGLQADELVQDNLFYLLVKPRPGSDSLASPLQGPPARCSYAGRVGPCFDPLAREACRARKFKPGQRAFVFADDLQRRAEWLDHLEDSYILHLQRKWAEPNGVHVVLILPDDTTARYPISGAQRSALMRMGVRILEVPWIRPELGKGIPSWAQQVWCVDRDFFKLHALGLEYDAIIFYDTDVFVNPPDFSHLEAVFNCAYQGYFLASALHGGFEPLTVAFFALRPSPALLRAVQRFLLNATFDDDGAWNWVGFGPWGCLDSTDEWCFRSYHVGGECGQGLFYDLFYRADQVFWTALEAEPSTVRPLGVMLDGCIWLYENSVRVAGFPTVPNPCPDMVAQHRCSDIVAYHKVIEGRGCAASPDLLGAGAARSLRLYPSDAADSLYNTHTSPTFQSEMEPETKMAVPERAMKPPVAKLAIDNQMLHQDAT</sequence>
<name>A0A1Q9CQT0_SYMMI</name>
<dbReference type="Proteomes" id="UP000186817">
    <property type="component" value="Unassembled WGS sequence"/>
</dbReference>
<comment type="caution">
    <text evidence="1">The sequence shown here is derived from an EMBL/GenBank/DDBJ whole genome shotgun (WGS) entry which is preliminary data.</text>
</comment>
<dbReference type="InterPro" id="IPR029044">
    <property type="entry name" value="Nucleotide-diphossugar_trans"/>
</dbReference>
<organism evidence="1 2">
    <name type="scientific">Symbiodinium microadriaticum</name>
    <name type="common">Dinoflagellate</name>
    <name type="synonym">Zooxanthella microadriatica</name>
    <dbReference type="NCBI Taxonomy" id="2951"/>
    <lineage>
        <taxon>Eukaryota</taxon>
        <taxon>Sar</taxon>
        <taxon>Alveolata</taxon>
        <taxon>Dinophyceae</taxon>
        <taxon>Suessiales</taxon>
        <taxon>Symbiodiniaceae</taxon>
        <taxon>Symbiodinium</taxon>
    </lineage>
</organism>
<dbReference type="OMA" id="CGQGLFY"/>
<dbReference type="AlphaFoldDB" id="A0A1Q9CQT0"/>
<dbReference type="EMBL" id="LSRX01000986">
    <property type="protein sequence ID" value="OLP85255.1"/>
    <property type="molecule type" value="Genomic_DNA"/>
</dbReference>
<protein>
    <submittedName>
        <fullName evidence="1">Uncharacterized protein</fullName>
    </submittedName>
</protein>
<dbReference type="Gene3D" id="3.90.550.10">
    <property type="entry name" value="Spore Coat Polysaccharide Biosynthesis Protein SpsA, Chain A"/>
    <property type="match status" value="1"/>
</dbReference>